<sequence>MVTPKKRGIWRNRKFLFSGKTGALLRRHSIDPDRRRTSGNQAAGKSPDDHHTALIHRGITLLIHPIEDSVDQICYSYSLNPDYVHI</sequence>
<evidence type="ECO:0000313" key="3">
    <source>
        <dbReference type="Proteomes" id="UP001054945"/>
    </source>
</evidence>
<protein>
    <submittedName>
        <fullName evidence="2">Uncharacterized protein</fullName>
    </submittedName>
</protein>
<gene>
    <name evidence="2" type="ORF">CEXT_329101</name>
</gene>
<reference evidence="2 3" key="1">
    <citation type="submission" date="2021-06" db="EMBL/GenBank/DDBJ databases">
        <title>Caerostris extrusa draft genome.</title>
        <authorList>
            <person name="Kono N."/>
            <person name="Arakawa K."/>
        </authorList>
    </citation>
    <scope>NUCLEOTIDE SEQUENCE [LARGE SCALE GENOMIC DNA]</scope>
</reference>
<dbReference type="Proteomes" id="UP001054945">
    <property type="component" value="Unassembled WGS sequence"/>
</dbReference>
<name>A0AAV4NVM4_CAEEX</name>
<organism evidence="2 3">
    <name type="scientific">Caerostris extrusa</name>
    <name type="common">Bark spider</name>
    <name type="synonym">Caerostris bankana</name>
    <dbReference type="NCBI Taxonomy" id="172846"/>
    <lineage>
        <taxon>Eukaryota</taxon>
        <taxon>Metazoa</taxon>
        <taxon>Ecdysozoa</taxon>
        <taxon>Arthropoda</taxon>
        <taxon>Chelicerata</taxon>
        <taxon>Arachnida</taxon>
        <taxon>Araneae</taxon>
        <taxon>Araneomorphae</taxon>
        <taxon>Entelegynae</taxon>
        <taxon>Araneoidea</taxon>
        <taxon>Araneidae</taxon>
        <taxon>Caerostris</taxon>
    </lineage>
</organism>
<evidence type="ECO:0000313" key="2">
    <source>
        <dbReference type="EMBL" id="GIX87102.1"/>
    </source>
</evidence>
<comment type="caution">
    <text evidence="2">The sequence shown here is derived from an EMBL/GenBank/DDBJ whole genome shotgun (WGS) entry which is preliminary data.</text>
</comment>
<proteinExistence type="predicted"/>
<dbReference type="EMBL" id="BPLR01021202">
    <property type="protein sequence ID" value="GIX87102.1"/>
    <property type="molecule type" value="Genomic_DNA"/>
</dbReference>
<accession>A0AAV4NVM4</accession>
<dbReference type="AlphaFoldDB" id="A0AAV4NVM4"/>
<evidence type="ECO:0000256" key="1">
    <source>
        <dbReference type="SAM" id="MobiDB-lite"/>
    </source>
</evidence>
<keyword evidence="3" id="KW-1185">Reference proteome</keyword>
<feature type="region of interest" description="Disordered" evidence="1">
    <location>
        <begin position="27"/>
        <end position="50"/>
    </location>
</feature>